<comment type="caution">
    <text evidence="1">The sequence shown here is derived from an EMBL/GenBank/DDBJ whole genome shotgun (WGS) entry which is preliminary data.</text>
</comment>
<keyword evidence="2" id="KW-1185">Reference proteome</keyword>
<sequence length="335" mass="38727">DNSPPLAWTHFKAEGEVDFKAIVYIPSKAPDNLFQKVQDFARNVKLFVKRVFITDEFLDFIPKYLAFIKAIIDADDIPLNVSRETLQHHRSLQLIKKRIVKKTLELIADLKNDDVKYTKFLKEFGTSLKIGAIEDNENRKKIAHLLKFPSSYKGSNWTTIDDYISRMKKDQDKMYFVTGSSVEEVEKSPFIEGFVARGYEVLYMVEPIDEMLVQHMPGHGGKMFQNIAKGNINFGGETDIHSTSELKFKFIKLSEWMQTILTDQRLTISPCAVVASEWGWTGHMERMMAENEFLKEFYAKQKKILEINPHHPLIIGLLDRVEKGQTDETTKELVQ</sequence>
<dbReference type="Proteomes" id="UP000789920">
    <property type="component" value="Unassembled WGS sequence"/>
</dbReference>
<protein>
    <submittedName>
        <fullName evidence="1">30386_t:CDS:1</fullName>
    </submittedName>
</protein>
<proteinExistence type="predicted"/>
<evidence type="ECO:0000313" key="1">
    <source>
        <dbReference type="EMBL" id="CAG8816174.1"/>
    </source>
</evidence>
<accession>A0ACA9RYQ6</accession>
<name>A0ACA9RYQ6_9GLOM</name>
<dbReference type="EMBL" id="CAJVQC010078230">
    <property type="protein sequence ID" value="CAG8816174.1"/>
    <property type="molecule type" value="Genomic_DNA"/>
</dbReference>
<evidence type="ECO:0000313" key="2">
    <source>
        <dbReference type="Proteomes" id="UP000789920"/>
    </source>
</evidence>
<reference evidence="1" key="1">
    <citation type="submission" date="2021-06" db="EMBL/GenBank/DDBJ databases">
        <authorList>
            <person name="Kallberg Y."/>
            <person name="Tangrot J."/>
            <person name="Rosling A."/>
        </authorList>
    </citation>
    <scope>NUCLEOTIDE SEQUENCE</scope>
    <source>
        <strain evidence="1">MA461A</strain>
    </source>
</reference>
<gene>
    <name evidence="1" type="ORF">RPERSI_LOCUS24398</name>
</gene>
<feature type="non-terminal residue" evidence="1">
    <location>
        <position position="1"/>
    </location>
</feature>
<feature type="non-terminal residue" evidence="1">
    <location>
        <position position="335"/>
    </location>
</feature>
<organism evidence="1 2">
    <name type="scientific">Racocetra persica</name>
    <dbReference type="NCBI Taxonomy" id="160502"/>
    <lineage>
        <taxon>Eukaryota</taxon>
        <taxon>Fungi</taxon>
        <taxon>Fungi incertae sedis</taxon>
        <taxon>Mucoromycota</taxon>
        <taxon>Glomeromycotina</taxon>
        <taxon>Glomeromycetes</taxon>
        <taxon>Diversisporales</taxon>
        <taxon>Gigasporaceae</taxon>
        <taxon>Racocetra</taxon>
    </lineage>
</organism>